<accession>A0A6J6YQI3</accession>
<dbReference type="EMBL" id="CAFAAQ010000106">
    <property type="protein sequence ID" value="CAB4811429.1"/>
    <property type="molecule type" value="Genomic_DNA"/>
</dbReference>
<name>A0A6J6YQI3_9ZZZZ</name>
<organism evidence="2">
    <name type="scientific">freshwater metagenome</name>
    <dbReference type="NCBI Taxonomy" id="449393"/>
    <lineage>
        <taxon>unclassified sequences</taxon>
        <taxon>metagenomes</taxon>
        <taxon>ecological metagenomes</taxon>
    </lineage>
</organism>
<protein>
    <submittedName>
        <fullName evidence="2">Unannotated protein</fullName>
    </submittedName>
</protein>
<evidence type="ECO:0000313" key="1">
    <source>
        <dbReference type="EMBL" id="CAB4698002.1"/>
    </source>
</evidence>
<proteinExistence type="predicted"/>
<evidence type="ECO:0000313" key="2">
    <source>
        <dbReference type="EMBL" id="CAB4811429.1"/>
    </source>
</evidence>
<sequence length="173" mass="18595">MSTGLTPLQARNLIALMNQLVPGDELSPAAGDSGGADYVNGLLTAFDFDPPHIWAGGPFSGRHGGAASFENWIALSPWELVAWRSRIEDLNAQYRTGLDSLGPEFAEMPADAQTEAVAAASDEFRELVFTHACEALYGDPVYGGNREMSGWLAIDYRGDSQPRGYSDQEVSAP</sequence>
<dbReference type="AlphaFoldDB" id="A0A6J6YQI3"/>
<gene>
    <name evidence="1" type="ORF">UFOPK2582_00795</name>
    <name evidence="2" type="ORF">UFOPK3046_01180</name>
</gene>
<reference evidence="2" key="1">
    <citation type="submission" date="2020-05" db="EMBL/GenBank/DDBJ databases">
        <authorList>
            <person name="Chiriac C."/>
            <person name="Salcher M."/>
            <person name="Ghai R."/>
            <person name="Kavagutti S V."/>
        </authorList>
    </citation>
    <scope>NUCLEOTIDE SEQUENCE</scope>
</reference>
<dbReference type="EMBL" id="CAEZXS010000079">
    <property type="protein sequence ID" value="CAB4698002.1"/>
    <property type="molecule type" value="Genomic_DNA"/>
</dbReference>